<reference evidence="1" key="1">
    <citation type="submission" date="2021-01" db="EMBL/GenBank/DDBJ databases">
        <title>Whole genome shotgun sequence of Sinosporangium siamense NBRC 109515.</title>
        <authorList>
            <person name="Komaki H."/>
            <person name="Tamura T."/>
        </authorList>
    </citation>
    <scope>NUCLEOTIDE SEQUENCE</scope>
    <source>
        <strain evidence="1">NBRC 109515</strain>
    </source>
</reference>
<dbReference type="Pfam" id="PF21983">
    <property type="entry name" value="NikA-like"/>
    <property type="match status" value="1"/>
</dbReference>
<comment type="caution">
    <text evidence="1">The sequence shown here is derived from an EMBL/GenBank/DDBJ whole genome shotgun (WGS) entry which is preliminary data.</text>
</comment>
<proteinExistence type="predicted"/>
<sequence length="161" mass="17369">MVGGVSDQQGPGAVLRGVVSDMSDQNDGVGSCKRVVRRRERQAVARSRVVKFVLTEQEYGELRAAAQRLGLTHGAYAAEVALAAARQVCPPMADPLREALVELMRASAQVRRIGVNLNQAVAVLNATGQAQGNLASYADYCVRTVRRVDGIAEAVRRRLLR</sequence>
<keyword evidence="2" id="KW-1185">Reference proteome</keyword>
<evidence type="ECO:0000313" key="1">
    <source>
        <dbReference type="EMBL" id="GII96354.1"/>
    </source>
</evidence>
<accession>A0A919RQH1</accession>
<dbReference type="EMBL" id="BOOW01000044">
    <property type="protein sequence ID" value="GII96354.1"/>
    <property type="molecule type" value="Genomic_DNA"/>
</dbReference>
<name>A0A919RQH1_9ACTN</name>
<dbReference type="Proteomes" id="UP000606172">
    <property type="component" value="Unassembled WGS sequence"/>
</dbReference>
<evidence type="ECO:0008006" key="3">
    <source>
        <dbReference type="Google" id="ProtNLM"/>
    </source>
</evidence>
<protein>
    <recommendedName>
        <fullName evidence="3">Mobilisation protein (MobC)</fullName>
    </recommendedName>
</protein>
<organism evidence="1 2">
    <name type="scientific">Sinosporangium siamense</name>
    <dbReference type="NCBI Taxonomy" id="1367973"/>
    <lineage>
        <taxon>Bacteria</taxon>
        <taxon>Bacillati</taxon>
        <taxon>Actinomycetota</taxon>
        <taxon>Actinomycetes</taxon>
        <taxon>Streptosporangiales</taxon>
        <taxon>Streptosporangiaceae</taxon>
        <taxon>Sinosporangium</taxon>
    </lineage>
</organism>
<dbReference type="AlphaFoldDB" id="A0A919RQH1"/>
<gene>
    <name evidence="1" type="ORF">Ssi02_65850</name>
</gene>
<evidence type="ECO:0000313" key="2">
    <source>
        <dbReference type="Proteomes" id="UP000606172"/>
    </source>
</evidence>
<dbReference type="InterPro" id="IPR053842">
    <property type="entry name" value="NikA-like"/>
</dbReference>